<organism evidence="1 2">
    <name type="scientific">Nibricoccus aquaticus</name>
    <dbReference type="NCBI Taxonomy" id="2576891"/>
    <lineage>
        <taxon>Bacteria</taxon>
        <taxon>Pseudomonadati</taxon>
        <taxon>Verrucomicrobiota</taxon>
        <taxon>Opitutia</taxon>
        <taxon>Opitutales</taxon>
        <taxon>Opitutaceae</taxon>
        <taxon>Nibricoccus</taxon>
    </lineage>
</organism>
<proteinExistence type="predicted"/>
<dbReference type="EMBL" id="CP023344">
    <property type="protein sequence ID" value="ATC63129.1"/>
    <property type="molecule type" value="Genomic_DNA"/>
</dbReference>
<evidence type="ECO:0000313" key="2">
    <source>
        <dbReference type="Proteomes" id="UP000217265"/>
    </source>
</evidence>
<protein>
    <submittedName>
        <fullName evidence="1">Uncharacterized protein</fullName>
    </submittedName>
</protein>
<dbReference type="AlphaFoldDB" id="A0A290Q383"/>
<sequence>MNRLREMLATKQGGLPMCVTHENNSCLMLFLQPWQGIEWVLPWSRLESAKLSHEEQFERIDLQFTNHEVLVLGEKLHWYREELSLHKISRFKSYPAAYRMKFQDSDSFISHLEIRLLAEPDKRPSGGLPF</sequence>
<gene>
    <name evidence="1" type="ORF">CMV30_03695</name>
</gene>
<keyword evidence="2" id="KW-1185">Reference proteome</keyword>
<accession>A0A290Q383</accession>
<dbReference type="KEGG" id="vbh:CMV30_03695"/>
<dbReference type="Proteomes" id="UP000217265">
    <property type="component" value="Chromosome"/>
</dbReference>
<reference evidence="1 2" key="1">
    <citation type="submission" date="2017-09" db="EMBL/GenBank/DDBJ databases">
        <title>Complete genome sequence of Verrucomicrobial strain HZ-65, isolated from freshwater.</title>
        <authorList>
            <person name="Choi A."/>
        </authorList>
    </citation>
    <scope>NUCLEOTIDE SEQUENCE [LARGE SCALE GENOMIC DNA]</scope>
    <source>
        <strain evidence="1 2">HZ-65</strain>
    </source>
</reference>
<dbReference type="RefSeq" id="WP_096054761.1">
    <property type="nucleotide sequence ID" value="NZ_CP023344.1"/>
</dbReference>
<dbReference type="OrthoDB" id="205213at2"/>
<evidence type="ECO:0000313" key="1">
    <source>
        <dbReference type="EMBL" id="ATC63129.1"/>
    </source>
</evidence>
<name>A0A290Q383_9BACT</name>